<keyword evidence="3" id="KW-0862">Zinc</keyword>
<evidence type="ECO:0000256" key="2">
    <source>
        <dbReference type="ARBA" id="ARBA00022771"/>
    </source>
</evidence>
<keyword evidence="1" id="KW-0479">Metal-binding</keyword>
<reference evidence="8" key="2">
    <citation type="submission" date="2022-10" db="EMBL/GenBank/DDBJ databases">
        <authorList>
            <consortium name="ENA_rothamsted_submissions"/>
            <consortium name="culmorum"/>
            <person name="King R."/>
        </authorList>
    </citation>
    <scope>NUCLEOTIDE SEQUENCE</scope>
</reference>
<proteinExistence type="predicted"/>
<accession>A0A9N9R214</accession>
<evidence type="ECO:0000256" key="4">
    <source>
        <dbReference type="ARBA" id="ARBA00023125"/>
    </source>
</evidence>
<dbReference type="EMBL" id="OU893349">
    <property type="protein sequence ID" value="CAG9787959.1"/>
    <property type="molecule type" value="Genomic_DNA"/>
</dbReference>
<evidence type="ECO:0000256" key="5">
    <source>
        <dbReference type="PROSITE-ProRule" id="PRU00309"/>
    </source>
</evidence>
<dbReference type="SMART" id="SM00980">
    <property type="entry name" value="THAP"/>
    <property type="match status" value="1"/>
</dbReference>
<feature type="compositionally biased region" description="Low complexity" evidence="6">
    <location>
        <begin position="199"/>
        <end position="208"/>
    </location>
</feature>
<protein>
    <recommendedName>
        <fullName evidence="7">THAP-type domain-containing protein</fullName>
    </recommendedName>
</protein>
<dbReference type="InterPro" id="IPR021896">
    <property type="entry name" value="THAP9-like_HTH"/>
</dbReference>
<evidence type="ECO:0000313" key="9">
    <source>
        <dbReference type="Proteomes" id="UP001153714"/>
    </source>
</evidence>
<dbReference type="InterPro" id="IPR006612">
    <property type="entry name" value="THAP_Znf"/>
</dbReference>
<evidence type="ECO:0000256" key="3">
    <source>
        <dbReference type="ARBA" id="ARBA00022833"/>
    </source>
</evidence>
<keyword evidence="2 5" id="KW-0863">Zinc-finger</keyword>
<dbReference type="Pfam" id="PF05485">
    <property type="entry name" value="THAP"/>
    <property type="match status" value="1"/>
</dbReference>
<keyword evidence="4 5" id="KW-0238">DNA-binding</keyword>
<dbReference type="SUPFAM" id="SSF57716">
    <property type="entry name" value="Glucocorticoid receptor-like (DNA-binding domain)"/>
    <property type="match status" value="1"/>
</dbReference>
<dbReference type="Pfam" id="PF12017">
    <property type="entry name" value="Tnp_P_element"/>
    <property type="match status" value="1"/>
</dbReference>
<reference evidence="8" key="1">
    <citation type="submission" date="2021-12" db="EMBL/GenBank/DDBJ databases">
        <authorList>
            <person name="King R."/>
        </authorList>
    </citation>
    <scope>NUCLEOTIDE SEQUENCE</scope>
</reference>
<name>A0A9N9R214_9NEOP</name>
<gene>
    <name evidence="8" type="ORF">DIATSA_LOCUS5803</name>
</gene>
<dbReference type="GO" id="GO:0008270">
    <property type="term" value="F:zinc ion binding"/>
    <property type="evidence" value="ECO:0007669"/>
    <property type="project" value="UniProtKB-KW"/>
</dbReference>
<evidence type="ECO:0000259" key="7">
    <source>
        <dbReference type="PROSITE" id="PS50950"/>
    </source>
</evidence>
<dbReference type="InterPro" id="IPR026516">
    <property type="entry name" value="THAP1/10"/>
</dbReference>
<feature type="region of interest" description="Disordered" evidence="6">
    <location>
        <begin position="1"/>
        <end position="20"/>
    </location>
</feature>
<dbReference type="PANTHER" id="PTHR46600:SF11">
    <property type="entry name" value="THAP DOMAIN-CONTAINING PROTEIN 10"/>
    <property type="match status" value="1"/>
</dbReference>
<feature type="domain" description="THAP-type" evidence="7">
    <location>
        <begin position="43"/>
        <end position="122"/>
    </location>
</feature>
<dbReference type="AlphaFoldDB" id="A0A9N9R214"/>
<dbReference type="Proteomes" id="UP001153714">
    <property type="component" value="Chromosome 18"/>
</dbReference>
<evidence type="ECO:0000256" key="1">
    <source>
        <dbReference type="ARBA" id="ARBA00022723"/>
    </source>
</evidence>
<dbReference type="PANTHER" id="PTHR46600">
    <property type="entry name" value="THAP DOMAIN-CONTAINING"/>
    <property type="match status" value="1"/>
</dbReference>
<dbReference type="SMART" id="SM00692">
    <property type="entry name" value="DM3"/>
    <property type="match status" value="1"/>
</dbReference>
<evidence type="ECO:0000313" key="8">
    <source>
        <dbReference type="EMBL" id="CAG9787959.1"/>
    </source>
</evidence>
<dbReference type="OrthoDB" id="5984406at2759"/>
<keyword evidence="9" id="KW-1185">Reference proteome</keyword>
<feature type="region of interest" description="Disordered" evidence="6">
    <location>
        <begin position="184"/>
        <end position="208"/>
    </location>
</feature>
<feature type="compositionally biased region" description="Polar residues" evidence="6">
    <location>
        <begin position="184"/>
        <end position="198"/>
    </location>
</feature>
<evidence type="ECO:0000256" key="6">
    <source>
        <dbReference type="SAM" id="MobiDB-lite"/>
    </source>
</evidence>
<feature type="compositionally biased region" description="Basic and acidic residues" evidence="6">
    <location>
        <begin position="8"/>
        <end position="20"/>
    </location>
</feature>
<dbReference type="PROSITE" id="PS50950">
    <property type="entry name" value="ZF_THAP"/>
    <property type="match status" value="1"/>
</dbReference>
<organism evidence="8 9">
    <name type="scientific">Diatraea saccharalis</name>
    <name type="common">sugarcane borer</name>
    <dbReference type="NCBI Taxonomy" id="40085"/>
    <lineage>
        <taxon>Eukaryota</taxon>
        <taxon>Metazoa</taxon>
        <taxon>Ecdysozoa</taxon>
        <taxon>Arthropoda</taxon>
        <taxon>Hexapoda</taxon>
        <taxon>Insecta</taxon>
        <taxon>Pterygota</taxon>
        <taxon>Neoptera</taxon>
        <taxon>Endopterygota</taxon>
        <taxon>Lepidoptera</taxon>
        <taxon>Glossata</taxon>
        <taxon>Ditrysia</taxon>
        <taxon>Pyraloidea</taxon>
        <taxon>Crambidae</taxon>
        <taxon>Crambinae</taxon>
        <taxon>Diatraea</taxon>
    </lineage>
</organism>
<sequence length="409" mass="46851">MSFTQSYKTKEHATEYSESKTRATPVAMVAPELKHSTEVNTEITKNCAVLGCDDSKNLDPESFFRFPEDANLRQIWTDLTGRNNWTPTDYSYICIQHFSVDCFECDSTNTMVLVDSAVPSLKLPNHVLEVEYIDEESLDNEYNYEEYMDTDEFEDEEATPSAVIITQSKGITQINRMAQTNSMGQANSTSQTNSMAHANSTSQTNSTVQTHTTTQTMSTTQTSNYTQTNNAMETNGNNEKIEKTNQKVNNVELLKLFTEVQKMQRQAVGLKEKLKTNMQLHNRQNRHFRRLEEILERKKKILEEKQKKKSKILLTLQDKVNEDMSGLVLAMPMRQTEDLKNFALNIYNYSPQAYIYLRNTLRTMLPSTDVMETWLNAGFQPKSIMSSSNMVKVTAEQTEKDLICKVSIV</sequence>
<dbReference type="GO" id="GO:0043565">
    <property type="term" value="F:sequence-specific DNA binding"/>
    <property type="evidence" value="ECO:0007669"/>
    <property type="project" value="InterPro"/>
</dbReference>